<dbReference type="PANTHER" id="PTHR45753:SF2">
    <property type="entry name" value="ORNITHINE CARBAMOYLTRANSFERASE"/>
    <property type="match status" value="1"/>
</dbReference>
<evidence type="ECO:0000256" key="8">
    <source>
        <dbReference type="HAMAP-Rule" id="MF_01109"/>
    </source>
</evidence>
<keyword evidence="12" id="KW-1185">Reference proteome</keyword>
<feature type="binding site" evidence="8">
    <location>
        <position position="168"/>
    </location>
    <ligand>
        <name>L-ornithine</name>
        <dbReference type="ChEBI" id="CHEBI:46911"/>
    </ligand>
</feature>
<evidence type="ECO:0000256" key="7">
    <source>
        <dbReference type="ARBA" id="ARBA00048772"/>
    </source>
</evidence>
<feature type="binding site" evidence="8">
    <location>
        <begin position="274"/>
        <end position="275"/>
    </location>
    <ligand>
        <name>carbamoyl phosphate</name>
        <dbReference type="ChEBI" id="CHEBI:58228"/>
    </ligand>
</feature>
<dbReference type="UniPathway" id="UPA00068">
    <property type="reaction ID" value="UER00112"/>
</dbReference>
<dbReference type="GO" id="GO:0042450">
    <property type="term" value="P:L-arginine biosynthetic process via ornithine"/>
    <property type="evidence" value="ECO:0007669"/>
    <property type="project" value="UniProtKB-UniRule"/>
</dbReference>
<dbReference type="GO" id="GO:0005737">
    <property type="term" value="C:cytoplasm"/>
    <property type="evidence" value="ECO:0007669"/>
    <property type="project" value="UniProtKB-SubCell"/>
</dbReference>
<name>A0A6J5DCE3_9BURK</name>
<evidence type="ECO:0000256" key="2">
    <source>
        <dbReference type="ARBA" id="ARBA00004975"/>
    </source>
</evidence>
<feature type="domain" description="Aspartate/ornithine carbamoyltransferase carbamoyl-P binding" evidence="10">
    <location>
        <begin position="8"/>
        <end position="148"/>
    </location>
</feature>
<dbReference type="PRINTS" id="PR00102">
    <property type="entry name" value="OTCASE"/>
</dbReference>
<dbReference type="InterPro" id="IPR036901">
    <property type="entry name" value="Asp/Orn_carbamoylTrfase_sf"/>
</dbReference>
<dbReference type="Proteomes" id="UP000494329">
    <property type="component" value="Unassembled WGS sequence"/>
</dbReference>
<dbReference type="GO" id="GO:0004585">
    <property type="term" value="F:ornithine carbamoyltransferase activity"/>
    <property type="evidence" value="ECO:0007669"/>
    <property type="project" value="UniProtKB-UniRule"/>
</dbReference>
<dbReference type="PROSITE" id="PS00097">
    <property type="entry name" value="CARBAMOYLTRANSFERASE"/>
    <property type="match status" value="1"/>
</dbReference>
<dbReference type="EC" id="2.1.3.3" evidence="4 8"/>
<dbReference type="AlphaFoldDB" id="A0A6J5DCE3"/>
<feature type="binding site" evidence="8">
    <location>
        <begin position="57"/>
        <end position="60"/>
    </location>
    <ligand>
        <name>carbamoyl phosphate</name>
        <dbReference type="ChEBI" id="CHEBI:58228"/>
    </ligand>
</feature>
<feature type="binding site" evidence="8">
    <location>
        <position position="108"/>
    </location>
    <ligand>
        <name>carbamoyl phosphate</name>
        <dbReference type="ChEBI" id="CHEBI:58228"/>
    </ligand>
</feature>
<reference evidence="11 12" key="1">
    <citation type="submission" date="2020-04" db="EMBL/GenBank/DDBJ databases">
        <authorList>
            <person name="De Canck E."/>
        </authorList>
    </citation>
    <scope>NUCLEOTIDE SEQUENCE [LARGE SCALE GENOMIC DNA]</scope>
    <source>
        <strain evidence="11 12">LMG 29739</strain>
    </source>
</reference>
<feature type="binding site" evidence="8">
    <location>
        <begin position="135"/>
        <end position="138"/>
    </location>
    <ligand>
        <name>carbamoyl phosphate</name>
        <dbReference type="ChEBI" id="CHEBI:58228"/>
    </ligand>
</feature>
<dbReference type="InterPro" id="IPR006130">
    <property type="entry name" value="Asp/Orn_carbamoylTrfase"/>
</dbReference>
<evidence type="ECO:0000256" key="5">
    <source>
        <dbReference type="ARBA" id="ARBA00016634"/>
    </source>
</evidence>
<dbReference type="PRINTS" id="PR00100">
    <property type="entry name" value="AOTCASE"/>
</dbReference>
<dbReference type="InterPro" id="IPR002292">
    <property type="entry name" value="Orn/put_carbamltrans"/>
</dbReference>
<dbReference type="InterPro" id="IPR024904">
    <property type="entry name" value="OTCase_ArgI"/>
</dbReference>
<dbReference type="EMBL" id="CADIKF010000006">
    <property type="protein sequence ID" value="CAB3751114.1"/>
    <property type="molecule type" value="Genomic_DNA"/>
</dbReference>
<evidence type="ECO:0000256" key="6">
    <source>
        <dbReference type="ARBA" id="ARBA00022679"/>
    </source>
</evidence>
<dbReference type="RefSeq" id="WP_175109918.1">
    <property type="nucleotide sequence ID" value="NZ_CADIKF010000006.1"/>
</dbReference>
<evidence type="ECO:0000256" key="1">
    <source>
        <dbReference type="ARBA" id="ARBA00004496"/>
    </source>
</evidence>
<feature type="binding site" evidence="8">
    <location>
        <position position="319"/>
    </location>
    <ligand>
        <name>carbamoyl phosphate</name>
        <dbReference type="ChEBI" id="CHEBI:58228"/>
    </ligand>
</feature>
<keyword evidence="8" id="KW-0963">Cytoplasm</keyword>
<comment type="pathway">
    <text evidence="2">Amino-acid biosynthesis; L-arginine biosynthesis; L-arginine from L-ornithine and carbamoyl phosphate: step 1/3.</text>
</comment>
<dbReference type="HAMAP" id="MF_01109">
    <property type="entry name" value="OTCase"/>
    <property type="match status" value="1"/>
</dbReference>
<feature type="domain" description="Aspartate/ornithine carbamoyltransferase Asp/Orn-binding" evidence="9">
    <location>
        <begin position="156"/>
        <end position="329"/>
    </location>
</feature>
<protein>
    <recommendedName>
        <fullName evidence="5 8">Ornithine carbamoyltransferase</fullName>
        <shortName evidence="8">OTCase</shortName>
        <ecNumber evidence="4 8">2.1.3.3</ecNumber>
    </recommendedName>
</protein>
<comment type="catalytic activity">
    <reaction evidence="7 8">
        <text>carbamoyl phosphate + L-ornithine = L-citrulline + phosphate + H(+)</text>
        <dbReference type="Rhea" id="RHEA:19513"/>
        <dbReference type="ChEBI" id="CHEBI:15378"/>
        <dbReference type="ChEBI" id="CHEBI:43474"/>
        <dbReference type="ChEBI" id="CHEBI:46911"/>
        <dbReference type="ChEBI" id="CHEBI:57743"/>
        <dbReference type="ChEBI" id="CHEBI:58228"/>
        <dbReference type="EC" id="2.1.3.3"/>
    </reaction>
</comment>
<dbReference type="Pfam" id="PF00185">
    <property type="entry name" value="OTCace"/>
    <property type="match status" value="1"/>
</dbReference>
<comment type="subcellular location">
    <subcellularLocation>
        <location evidence="1 8">Cytoplasm</location>
    </subcellularLocation>
</comment>
<feature type="binding site" evidence="8">
    <location>
        <position position="232"/>
    </location>
    <ligand>
        <name>L-ornithine</name>
        <dbReference type="ChEBI" id="CHEBI:46911"/>
    </ligand>
</feature>
<dbReference type="Gene3D" id="3.40.50.1370">
    <property type="entry name" value="Aspartate/ornithine carbamoyltransferase"/>
    <property type="match status" value="2"/>
</dbReference>
<dbReference type="InterPro" id="IPR006131">
    <property type="entry name" value="Asp_carbamoyltransf_Asp/Orn-bd"/>
</dbReference>
<dbReference type="NCBIfam" id="NF003286">
    <property type="entry name" value="PRK04284.1"/>
    <property type="match status" value="1"/>
</dbReference>
<proteinExistence type="inferred from homology"/>
<evidence type="ECO:0000259" key="10">
    <source>
        <dbReference type="Pfam" id="PF02729"/>
    </source>
</evidence>
<gene>
    <name evidence="11" type="primary">arcB_2</name>
    <name evidence="11" type="ORF">LMG29739_01228</name>
</gene>
<dbReference type="Pfam" id="PF02729">
    <property type="entry name" value="OTCace_N"/>
    <property type="match status" value="1"/>
</dbReference>
<evidence type="ECO:0000313" key="11">
    <source>
        <dbReference type="EMBL" id="CAB3751114.1"/>
    </source>
</evidence>
<feature type="binding site" evidence="8">
    <location>
        <position position="84"/>
    </location>
    <ligand>
        <name>carbamoyl phosphate</name>
        <dbReference type="ChEBI" id="CHEBI:58228"/>
    </ligand>
</feature>
<dbReference type="GO" id="GO:0016597">
    <property type="term" value="F:amino acid binding"/>
    <property type="evidence" value="ECO:0007669"/>
    <property type="project" value="InterPro"/>
</dbReference>
<keyword evidence="6 8" id="KW-0808">Transferase</keyword>
<dbReference type="NCBIfam" id="TIGR00658">
    <property type="entry name" value="orni_carb_tr"/>
    <property type="match status" value="1"/>
</dbReference>
<dbReference type="GO" id="GO:0019240">
    <property type="term" value="P:citrulline biosynthetic process"/>
    <property type="evidence" value="ECO:0007669"/>
    <property type="project" value="TreeGrafter"/>
</dbReference>
<organism evidence="11 12">
    <name type="scientific">Paraburkholderia solisilvae</name>
    <dbReference type="NCBI Taxonomy" id="624376"/>
    <lineage>
        <taxon>Bacteria</taxon>
        <taxon>Pseudomonadati</taxon>
        <taxon>Pseudomonadota</taxon>
        <taxon>Betaproteobacteria</taxon>
        <taxon>Burkholderiales</taxon>
        <taxon>Burkholderiaceae</taxon>
        <taxon>Paraburkholderia</taxon>
    </lineage>
</organism>
<comment type="similarity">
    <text evidence="3 8">Belongs to the aspartate/ornithine carbamoyltransferase superfamily. OTCase family.</text>
</comment>
<feature type="binding site" evidence="8">
    <location>
        <begin position="236"/>
        <end position="237"/>
    </location>
    <ligand>
        <name>L-ornithine</name>
        <dbReference type="ChEBI" id="CHEBI:46911"/>
    </ligand>
</feature>
<evidence type="ECO:0000313" key="12">
    <source>
        <dbReference type="Proteomes" id="UP000494329"/>
    </source>
</evidence>
<evidence type="ECO:0000256" key="3">
    <source>
        <dbReference type="ARBA" id="ARBA00007805"/>
    </source>
</evidence>
<sequence length="332" mass="37523">MSFNLRNRSLLNMQDFSPRDIRFLLDLAAELKRAKYAGTEVPRLSGKNIALIFEKTSTRTRCAFEVAVHDQGGHVTYIDSSGSQLGRKESLKDTARVLGRLYDGIEYRGFHQNMVEELARFSHVPVWNGLTDEFHPTQVLADLLTMREFGEKPLSQLSFCYLGDARFNMGNSLLIGGVQMGMDVRIAAPRELWPSELLVTQMRRLAQSTGARIQLLDEPHEAVAGVDFVYTDVWVSMGEAADVWGHRIRLLQPYQVNAQLMRATGNARTRFMHCLPAFHNLETETGRDIHERFGLTEMEVTDEVFESDASIVFSQAENRMHTIKAVLVATLG</sequence>
<evidence type="ECO:0000259" key="9">
    <source>
        <dbReference type="Pfam" id="PF00185"/>
    </source>
</evidence>
<dbReference type="SUPFAM" id="SSF53671">
    <property type="entry name" value="Aspartate/ornithine carbamoyltransferase"/>
    <property type="match status" value="1"/>
</dbReference>
<dbReference type="InterPro" id="IPR006132">
    <property type="entry name" value="Asp/Orn_carbamoyltranf_P-bd"/>
</dbReference>
<evidence type="ECO:0000256" key="4">
    <source>
        <dbReference type="ARBA" id="ARBA00013007"/>
    </source>
</evidence>
<accession>A0A6J5DCE3</accession>
<dbReference type="PANTHER" id="PTHR45753">
    <property type="entry name" value="ORNITHINE CARBAMOYLTRANSFERASE, MITOCHONDRIAL"/>
    <property type="match status" value="1"/>
</dbReference>